<gene>
    <name evidence="2" type="ORF">ABT404_09595</name>
</gene>
<dbReference type="EMBL" id="JBEPEK010000050">
    <property type="protein sequence ID" value="MER7179721.1"/>
    <property type="molecule type" value="Genomic_DNA"/>
</dbReference>
<comment type="caution">
    <text evidence="2">The sequence shown here is derived from an EMBL/GenBank/DDBJ whole genome shotgun (WGS) entry which is preliminary data.</text>
</comment>
<accession>A0ABV1WSA7</accession>
<keyword evidence="3" id="KW-1185">Reference proteome</keyword>
<evidence type="ECO:0000313" key="2">
    <source>
        <dbReference type="EMBL" id="MER7179721.1"/>
    </source>
</evidence>
<feature type="signal peptide" evidence="1">
    <location>
        <begin position="1"/>
        <end position="27"/>
    </location>
</feature>
<organism evidence="2 3">
    <name type="scientific">Streptomyces hyaluromycini</name>
    <dbReference type="NCBI Taxonomy" id="1377993"/>
    <lineage>
        <taxon>Bacteria</taxon>
        <taxon>Bacillati</taxon>
        <taxon>Actinomycetota</taxon>
        <taxon>Actinomycetes</taxon>
        <taxon>Kitasatosporales</taxon>
        <taxon>Streptomycetaceae</taxon>
        <taxon>Streptomyces</taxon>
    </lineage>
</organism>
<evidence type="ECO:0000313" key="3">
    <source>
        <dbReference type="Proteomes" id="UP001474181"/>
    </source>
</evidence>
<feature type="chain" id="PRO_5045335223" evidence="1">
    <location>
        <begin position="28"/>
        <end position="394"/>
    </location>
</feature>
<dbReference type="Proteomes" id="UP001474181">
    <property type="component" value="Unassembled WGS sequence"/>
</dbReference>
<dbReference type="SUPFAM" id="SSF51126">
    <property type="entry name" value="Pectin lyase-like"/>
    <property type="match status" value="1"/>
</dbReference>
<protein>
    <submittedName>
        <fullName evidence="2">Uncharacterized protein</fullName>
    </submittedName>
</protein>
<dbReference type="InterPro" id="IPR011050">
    <property type="entry name" value="Pectin_lyase_fold/virulence"/>
</dbReference>
<dbReference type="RefSeq" id="WP_350779151.1">
    <property type="nucleotide sequence ID" value="NZ_JBEPEK010000050.1"/>
</dbReference>
<evidence type="ECO:0000256" key="1">
    <source>
        <dbReference type="SAM" id="SignalP"/>
    </source>
</evidence>
<sequence>MRYIRFSSVAAVAAAIVTCVTGGPAAAGDDDPSTPVPCYTAALTNAISGASSGDILSLARNCTYHLTTPFSTGEGLPTISQPLTIRGNGATIVRDGNATPAFRIFHVLAGGNLRLQDLTVRGGNATIATGTGNGGGILVDSNGKLTLVKVDVIDNTASLNGGGVALSTNATANIRRSWVAFNNALNGAGLHSQGTLTVDNSEIGRNHAQALGGGLLQNGSIAFIHASIISRNTANLSGGGVLNTGGASTTISESKIANNTTSGVAGGGLVNAGATLTLEKSEVSGNVVGGPGGDGGGIHNSNVGTVTGTLYIKGSKVIRNSANGPNAGTNLSQAGGIFNNSGSVTLDHSYVRNNASTSAPGGLRTNVPITLTDSTITHNIPTNCVPFPITGCTD</sequence>
<reference evidence="2 3" key="1">
    <citation type="submission" date="2024-06" db="EMBL/GenBank/DDBJ databases">
        <title>The Natural Products Discovery Center: Release of the First 8490 Sequenced Strains for Exploring Actinobacteria Biosynthetic Diversity.</title>
        <authorList>
            <person name="Kalkreuter E."/>
            <person name="Kautsar S.A."/>
            <person name="Yang D."/>
            <person name="Bader C.D."/>
            <person name="Teijaro C.N."/>
            <person name="Fluegel L."/>
            <person name="Davis C.M."/>
            <person name="Simpson J.R."/>
            <person name="Lauterbach L."/>
            <person name="Steele A.D."/>
            <person name="Gui C."/>
            <person name="Meng S."/>
            <person name="Li G."/>
            <person name="Viehrig K."/>
            <person name="Ye F."/>
            <person name="Su P."/>
            <person name="Kiefer A.F."/>
            <person name="Nichols A."/>
            <person name="Cepeda A.J."/>
            <person name="Yan W."/>
            <person name="Fan B."/>
            <person name="Jiang Y."/>
            <person name="Adhikari A."/>
            <person name="Zheng C.-J."/>
            <person name="Schuster L."/>
            <person name="Cowan T.M."/>
            <person name="Smanski M.J."/>
            <person name="Chevrette M.G."/>
            <person name="De Carvalho L.P.S."/>
            <person name="Shen B."/>
        </authorList>
    </citation>
    <scope>NUCLEOTIDE SEQUENCE [LARGE SCALE GENOMIC DNA]</scope>
    <source>
        <strain evidence="2 3">NPDC000234</strain>
    </source>
</reference>
<name>A0ABV1WSA7_9ACTN</name>
<proteinExistence type="predicted"/>
<keyword evidence="1" id="KW-0732">Signal</keyword>